<reference evidence="3" key="1">
    <citation type="journal article" date="2023" name="Science">
        <title>Genome structures resolve the early diversification of teleost fishes.</title>
        <authorList>
            <person name="Parey E."/>
            <person name="Louis A."/>
            <person name="Montfort J."/>
            <person name="Bouchez O."/>
            <person name="Roques C."/>
            <person name="Iampietro C."/>
            <person name="Lluch J."/>
            <person name="Castinel A."/>
            <person name="Donnadieu C."/>
            <person name="Desvignes T."/>
            <person name="Floi Bucao C."/>
            <person name="Jouanno E."/>
            <person name="Wen M."/>
            <person name="Mejri S."/>
            <person name="Dirks R."/>
            <person name="Jansen H."/>
            <person name="Henkel C."/>
            <person name="Chen W.J."/>
            <person name="Zahm M."/>
            <person name="Cabau C."/>
            <person name="Klopp C."/>
            <person name="Thompson A.W."/>
            <person name="Robinson-Rechavi M."/>
            <person name="Braasch I."/>
            <person name="Lecointre G."/>
            <person name="Bobe J."/>
            <person name="Postlethwait J.H."/>
            <person name="Berthelot C."/>
            <person name="Roest Crollius H."/>
            <person name="Guiguen Y."/>
        </authorList>
    </citation>
    <scope>NUCLEOTIDE SEQUENCE</scope>
    <source>
        <strain evidence="3">NC1722</strain>
    </source>
</reference>
<proteinExistence type="predicted"/>
<keyword evidence="4" id="KW-1185">Reference proteome</keyword>
<protein>
    <submittedName>
        <fullName evidence="3">Uncharacterized protein</fullName>
    </submittedName>
</protein>
<name>A0AAD7WHG0_9TELE</name>
<dbReference type="AlphaFoldDB" id="A0AAD7WHG0"/>
<evidence type="ECO:0000256" key="2">
    <source>
        <dbReference type="SAM" id="Phobius"/>
    </source>
</evidence>
<evidence type="ECO:0000256" key="1">
    <source>
        <dbReference type="SAM" id="MobiDB-lite"/>
    </source>
</evidence>
<dbReference type="EMBL" id="JAINUG010000100">
    <property type="protein sequence ID" value="KAJ8397107.1"/>
    <property type="molecule type" value="Genomic_DNA"/>
</dbReference>
<organism evidence="3 4">
    <name type="scientific">Aldrovandia affinis</name>
    <dbReference type="NCBI Taxonomy" id="143900"/>
    <lineage>
        <taxon>Eukaryota</taxon>
        <taxon>Metazoa</taxon>
        <taxon>Chordata</taxon>
        <taxon>Craniata</taxon>
        <taxon>Vertebrata</taxon>
        <taxon>Euteleostomi</taxon>
        <taxon>Actinopterygii</taxon>
        <taxon>Neopterygii</taxon>
        <taxon>Teleostei</taxon>
        <taxon>Notacanthiformes</taxon>
        <taxon>Halosauridae</taxon>
        <taxon>Aldrovandia</taxon>
    </lineage>
</organism>
<feature type="transmembrane region" description="Helical" evidence="2">
    <location>
        <begin position="20"/>
        <end position="41"/>
    </location>
</feature>
<keyword evidence="2" id="KW-0812">Transmembrane</keyword>
<gene>
    <name evidence="3" type="ORF">AAFF_G00009610</name>
</gene>
<feature type="region of interest" description="Disordered" evidence="1">
    <location>
        <begin position="204"/>
        <end position="238"/>
    </location>
</feature>
<evidence type="ECO:0000313" key="4">
    <source>
        <dbReference type="Proteomes" id="UP001221898"/>
    </source>
</evidence>
<feature type="compositionally biased region" description="Basic residues" evidence="1">
    <location>
        <begin position="280"/>
        <end position="289"/>
    </location>
</feature>
<keyword evidence="2" id="KW-1133">Transmembrane helix</keyword>
<accession>A0AAD7WHG0</accession>
<keyword evidence="2" id="KW-0472">Membrane</keyword>
<comment type="caution">
    <text evidence="3">The sequence shown here is derived from an EMBL/GenBank/DDBJ whole genome shotgun (WGS) entry which is preliminary data.</text>
</comment>
<feature type="region of interest" description="Disordered" evidence="1">
    <location>
        <begin position="259"/>
        <end position="290"/>
    </location>
</feature>
<evidence type="ECO:0000313" key="3">
    <source>
        <dbReference type="EMBL" id="KAJ8397107.1"/>
    </source>
</evidence>
<sequence length="318" mass="36826">MFASSPEQSEPNLNPPKHDNWNILSIMATTVVVLLIGIMWISQHMVKSSLTFIEEESNRLNERLLLEEKWNYELAGQNKILEFELKVCESKRSYQESLIKDLLEQFQTINRKCQERVNALRGKPARAMWAKVDLKSCKEKHKTNQVCASEETLPIEIQDMEDICKLLGKVRTTLVEIFGARFESSPGSFEQDPSFKTDCVERLDQERDGGSQESPLDQERDGGSQESPLEQERDGESQESLLENMTIQQELHSMSELHQENHYPQQKLDHEEVEQQLNRSKCKAKKVKAPKSILIQDAERRERTTFPKKQVHWSAKVT</sequence>
<dbReference type="Proteomes" id="UP001221898">
    <property type="component" value="Unassembled WGS sequence"/>
</dbReference>